<gene>
    <name evidence="1" type="ORF">GCM10023175_25260</name>
</gene>
<dbReference type="NCBIfam" id="TIGR03847">
    <property type="entry name" value="conserved hypothetical protein"/>
    <property type="match status" value="1"/>
</dbReference>
<protein>
    <submittedName>
        <fullName evidence="1">DUF3090 domain-containing protein</fullName>
    </submittedName>
</protein>
<accession>A0ABP8RRD2</accession>
<keyword evidence="2" id="KW-1185">Reference proteome</keyword>
<dbReference type="Pfam" id="PF11290">
    <property type="entry name" value="DUF3090"/>
    <property type="match status" value="1"/>
</dbReference>
<name>A0ABP8RRD2_9PSEU</name>
<comment type="caution">
    <text evidence="1">The sequence shown here is derived from an EMBL/GenBank/DDBJ whole genome shotgun (WGS) entry which is preliminary data.</text>
</comment>
<proteinExistence type="predicted"/>
<dbReference type="EMBL" id="BAABGT010000031">
    <property type="protein sequence ID" value="GAA4545441.1"/>
    <property type="molecule type" value="Genomic_DNA"/>
</dbReference>
<dbReference type="Proteomes" id="UP001501598">
    <property type="component" value="Unassembled WGS sequence"/>
</dbReference>
<sequence length="209" mass="22640">MPRPRAWPTLGFAMSRVIHVFRQPERFVAGTVGEPGDRAFYLQAIEEARTISVLLEKQQVSVLAERIEALLAEVSRRFGGAEAEADPAVSSSDNDPLAVPLEEEFRVGTMGLGWDSDSKSIVVELLAVTEEEIDESVVLDDTDEGPDALRVFLSPTQARAFADRAEKVVSAGRAPCPLCAEPLDPEGHVCVRLNGFHQRSPMGGAEAAE</sequence>
<reference evidence="2" key="1">
    <citation type="journal article" date="2019" name="Int. J. Syst. Evol. Microbiol.">
        <title>The Global Catalogue of Microorganisms (GCM) 10K type strain sequencing project: providing services to taxonomists for standard genome sequencing and annotation.</title>
        <authorList>
            <consortium name="The Broad Institute Genomics Platform"/>
            <consortium name="The Broad Institute Genome Sequencing Center for Infectious Disease"/>
            <person name="Wu L."/>
            <person name="Ma J."/>
        </authorList>
    </citation>
    <scope>NUCLEOTIDE SEQUENCE [LARGE SCALE GENOMIC DNA]</scope>
    <source>
        <strain evidence="2">JCM 17906</strain>
    </source>
</reference>
<organism evidence="1 2">
    <name type="scientific">Pseudonocardia xishanensis</name>
    <dbReference type="NCBI Taxonomy" id="630995"/>
    <lineage>
        <taxon>Bacteria</taxon>
        <taxon>Bacillati</taxon>
        <taxon>Actinomycetota</taxon>
        <taxon>Actinomycetes</taxon>
        <taxon>Pseudonocardiales</taxon>
        <taxon>Pseudonocardiaceae</taxon>
        <taxon>Pseudonocardia</taxon>
    </lineage>
</organism>
<evidence type="ECO:0000313" key="1">
    <source>
        <dbReference type="EMBL" id="GAA4545441.1"/>
    </source>
</evidence>
<evidence type="ECO:0000313" key="2">
    <source>
        <dbReference type="Proteomes" id="UP001501598"/>
    </source>
</evidence>
<dbReference type="InterPro" id="IPR021441">
    <property type="entry name" value="DUF3090"/>
</dbReference>